<evidence type="ECO:0000256" key="1">
    <source>
        <dbReference type="SAM" id="SignalP"/>
    </source>
</evidence>
<name>A0AAD4BAH8_BOLED</name>
<protein>
    <submittedName>
        <fullName evidence="2">Uncharacterized protein</fullName>
    </submittedName>
</protein>
<reference evidence="2" key="2">
    <citation type="journal article" date="2020" name="Nat. Commun.">
        <title>Large-scale genome sequencing of mycorrhizal fungi provides insights into the early evolution of symbiotic traits.</title>
        <authorList>
            <person name="Miyauchi S."/>
            <person name="Kiss E."/>
            <person name="Kuo A."/>
            <person name="Drula E."/>
            <person name="Kohler A."/>
            <person name="Sanchez-Garcia M."/>
            <person name="Morin E."/>
            <person name="Andreopoulos B."/>
            <person name="Barry K.W."/>
            <person name="Bonito G."/>
            <person name="Buee M."/>
            <person name="Carver A."/>
            <person name="Chen C."/>
            <person name="Cichocki N."/>
            <person name="Clum A."/>
            <person name="Culley D."/>
            <person name="Crous P.W."/>
            <person name="Fauchery L."/>
            <person name="Girlanda M."/>
            <person name="Hayes R.D."/>
            <person name="Keri Z."/>
            <person name="LaButti K."/>
            <person name="Lipzen A."/>
            <person name="Lombard V."/>
            <person name="Magnuson J."/>
            <person name="Maillard F."/>
            <person name="Murat C."/>
            <person name="Nolan M."/>
            <person name="Ohm R.A."/>
            <person name="Pangilinan J."/>
            <person name="Pereira M.F."/>
            <person name="Perotto S."/>
            <person name="Peter M."/>
            <person name="Pfister S."/>
            <person name="Riley R."/>
            <person name="Sitrit Y."/>
            <person name="Stielow J.B."/>
            <person name="Szollosi G."/>
            <person name="Zifcakova L."/>
            <person name="Stursova M."/>
            <person name="Spatafora J.W."/>
            <person name="Tedersoo L."/>
            <person name="Vaario L.M."/>
            <person name="Yamada A."/>
            <person name="Yan M."/>
            <person name="Wang P."/>
            <person name="Xu J."/>
            <person name="Bruns T."/>
            <person name="Baldrian P."/>
            <person name="Vilgalys R."/>
            <person name="Dunand C."/>
            <person name="Henrissat B."/>
            <person name="Grigoriev I.V."/>
            <person name="Hibbett D."/>
            <person name="Nagy L.G."/>
            <person name="Martin F.M."/>
        </authorList>
    </citation>
    <scope>NUCLEOTIDE SEQUENCE</scope>
    <source>
        <strain evidence="2">BED1</strain>
    </source>
</reference>
<keyword evidence="1" id="KW-0732">Signal</keyword>
<feature type="chain" id="PRO_5042233342" evidence="1">
    <location>
        <begin position="24"/>
        <end position="141"/>
    </location>
</feature>
<comment type="caution">
    <text evidence="2">The sequence shown here is derived from an EMBL/GenBank/DDBJ whole genome shotgun (WGS) entry which is preliminary data.</text>
</comment>
<sequence length="141" mass="15303">MTRFALVVAAIAKLLSFSAGVYSTSCLACPNCDLNGCLNYWTLEDTAYHLLATNPGAYDGCVFTGELTSYRYYTGGPAACDSLYIGDNSKCVPYNNSWHVPGNECTSSYVISICRGIVTRAEHTLYSPGPCVLTCFTTIRF</sequence>
<reference evidence="2" key="1">
    <citation type="submission" date="2019-10" db="EMBL/GenBank/DDBJ databases">
        <authorList>
            <consortium name="DOE Joint Genome Institute"/>
            <person name="Kuo A."/>
            <person name="Miyauchi S."/>
            <person name="Kiss E."/>
            <person name="Drula E."/>
            <person name="Kohler A."/>
            <person name="Sanchez-Garcia M."/>
            <person name="Andreopoulos B."/>
            <person name="Barry K.W."/>
            <person name="Bonito G."/>
            <person name="Buee M."/>
            <person name="Carver A."/>
            <person name="Chen C."/>
            <person name="Cichocki N."/>
            <person name="Clum A."/>
            <person name="Culley D."/>
            <person name="Crous P.W."/>
            <person name="Fauchery L."/>
            <person name="Girlanda M."/>
            <person name="Hayes R."/>
            <person name="Keri Z."/>
            <person name="LaButti K."/>
            <person name="Lipzen A."/>
            <person name="Lombard V."/>
            <person name="Magnuson J."/>
            <person name="Maillard F."/>
            <person name="Morin E."/>
            <person name="Murat C."/>
            <person name="Nolan M."/>
            <person name="Ohm R."/>
            <person name="Pangilinan J."/>
            <person name="Pereira M."/>
            <person name="Perotto S."/>
            <person name="Peter M."/>
            <person name="Riley R."/>
            <person name="Sitrit Y."/>
            <person name="Stielow B."/>
            <person name="Szollosi G."/>
            <person name="Zifcakova L."/>
            <person name="Stursova M."/>
            <person name="Spatafora J.W."/>
            <person name="Tedersoo L."/>
            <person name="Vaario L.-M."/>
            <person name="Yamada A."/>
            <person name="Yan M."/>
            <person name="Wang P."/>
            <person name="Xu J."/>
            <person name="Bruns T."/>
            <person name="Baldrian P."/>
            <person name="Vilgalys R."/>
            <person name="Henrissat B."/>
            <person name="Grigoriev I.V."/>
            <person name="Hibbett D."/>
            <person name="Nagy L.G."/>
            <person name="Martin F.M."/>
        </authorList>
    </citation>
    <scope>NUCLEOTIDE SEQUENCE</scope>
    <source>
        <strain evidence="2">BED1</strain>
    </source>
</reference>
<feature type="signal peptide" evidence="1">
    <location>
        <begin position="1"/>
        <end position="23"/>
    </location>
</feature>
<proteinExistence type="predicted"/>
<dbReference type="AlphaFoldDB" id="A0AAD4BAH8"/>
<evidence type="ECO:0000313" key="2">
    <source>
        <dbReference type="EMBL" id="KAF8414779.1"/>
    </source>
</evidence>
<dbReference type="Proteomes" id="UP001194468">
    <property type="component" value="Unassembled WGS sequence"/>
</dbReference>
<keyword evidence="3" id="KW-1185">Reference proteome</keyword>
<dbReference type="EMBL" id="WHUW01000430">
    <property type="protein sequence ID" value="KAF8414779.1"/>
    <property type="molecule type" value="Genomic_DNA"/>
</dbReference>
<evidence type="ECO:0000313" key="3">
    <source>
        <dbReference type="Proteomes" id="UP001194468"/>
    </source>
</evidence>
<accession>A0AAD4BAH8</accession>
<organism evidence="2 3">
    <name type="scientific">Boletus edulis BED1</name>
    <dbReference type="NCBI Taxonomy" id="1328754"/>
    <lineage>
        <taxon>Eukaryota</taxon>
        <taxon>Fungi</taxon>
        <taxon>Dikarya</taxon>
        <taxon>Basidiomycota</taxon>
        <taxon>Agaricomycotina</taxon>
        <taxon>Agaricomycetes</taxon>
        <taxon>Agaricomycetidae</taxon>
        <taxon>Boletales</taxon>
        <taxon>Boletineae</taxon>
        <taxon>Boletaceae</taxon>
        <taxon>Boletoideae</taxon>
        <taxon>Boletus</taxon>
    </lineage>
</organism>
<gene>
    <name evidence="2" type="ORF">L210DRAFT_854013</name>
</gene>